<dbReference type="Gene3D" id="2.60.120.1440">
    <property type="match status" value="1"/>
</dbReference>
<organism evidence="3 4">
    <name type="scientific">Achromobacter veterisilvae</name>
    <dbReference type="NCBI Taxonomy" id="2069367"/>
    <lineage>
        <taxon>Bacteria</taxon>
        <taxon>Pseudomonadati</taxon>
        <taxon>Pseudomonadota</taxon>
        <taxon>Betaproteobacteria</taxon>
        <taxon>Burkholderiales</taxon>
        <taxon>Alcaligenaceae</taxon>
        <taxon>Achromobacter</taxon>
    </lineage>
</organism>
<dbReference type="PIRSF" id="PIRSF018266">
    <property type="entry name" value="FecR"/>
    <property type="match status" value="1"/>
</dbReference>
<evidence type="ECO:0000313" key="3">
    <source>
        <dbReference type="EMBL" id="SSW63887.1"/>
    </source>
</evidence>
<feature type="domain" description="FecR N-terminal" evidence="2">
    <location>
        <begin position="15"/>
        <end position="57"/>
    </location>
</feature>
<evidence type="ECO:0008006" key="5">
    <source>
        <dbReference type="Google" id="ProtNLM"/>
    </source>
</evidence>
<dbReference type="Pfam" id="PF16220">
    <property type="entry name" value="DUF4880"/>
    <property type="match status" value="1"/>
</dbReference>
<evidence type="ECO:0000259" key="1">
    <source>
        <dbReference type="Pfam" id="PF04773"/>
    </source>
</evidence>
<dbReference type="InterPro" id="IPR012373">
    <property type="entry name" value="Ferrdict_sens_TM"/>
</dbReference>
<feature type="domain" description="FecR protein" evidence="1">
    <location>
        <begin position="107"/>
        <end position="197"/>
    </location>
</feature>
<dbReference type="InterPro" id="IPR006860">
    <property type="entry name" value="FecR"/>
</dbReference>
<dbReference type="Proteomes" id="UP000289465">
    <property type="component" value="Unassembled WGS sequence"/>
</dbReference>
<dbReference type="PANTHER" id="PTHR30273">
    <property type="entry name" value="PERIPLASMIC SIGNAL SENSOR AND SIGMA FACTOR ACTIVATOR FECR-RELATED"/>
    <property type="match status" value="1"/>
</dbReference>
<dbReference type="AlphaFoldDB" id="A0A446C7M5"/>
<dbReference type="RefSeq" id="WP_129239456.1">
    <property type="nucleotide sequence ID" value="NZ_UFQC01000003.1"/>
</dbReference>
<dbReference type="OrthoDB" id="8641865at2"/>
<dbReference type="EMBL" id="UFQC01000003">
    <property type="protein sequence ID" value="SSW63887.1"/>
    <property type="molecule type" value="Genomic_DNA"/>
</dbReference>
<dbReference type="InterPro" id="IPR032623">
    <property type="entry name" value="FecR_N"/>
</dbReference>
<name>A0A446C7M5_9BURK</name>
<reference evidence="3 4" key="1">
    <citation type="submission" date="2018-07" db="EMBL/GenBank/DDBJ databases">
        <authorList>
            <person name="Peeters C."/>
        </authorList>
    </citation>
    <scope>NUCLEOTIDE SEQUENCE [LARGE SCALE GENOMIC DNA]</scope>
    <source>
        <strain evidence="3 4">LMG 30378</strain>
    </source>
</reference>
<gene>
    <name evidence="3" type="ORF">AVE30378_00779</name>
</gene>
<dbReference type="Pfam" id="PF04773">
    <property type="entry name" value="FecR"/>
    <property type="match status" value="1"/>
</dbReference>
<dbReference type="GO" id="GO:0016989">
    <property type="term" value="F:sigma factor antagonist activity"/>
    <property type="evidence" value="ECO:0007669"/>
    <property type="project" value="TreeGrafter"/>
</dbReference>
<evidence type="ECO:0000259" key="2">
    <source>
        <dbReference type="Pfam" id="PF16220"/>
    </source>
</evidence>
<dbReference type="PANTHER" id="PTHR30273:SF2">
    <property type="entry name" value="PROTEIN FECR"/>
    <property type="match status" value="1"/>
</dbReference>
<sequence>MSAAHTGRRPQTAKEAASRWVIRRSGETLDAQAQAEFDAWYSADARHAEAYDRLSRLWRRMGEIDSGKLAPPRRARKRAAAASLALLAAAWPAWHLVQNTHPGADYTSGAGIRRVALPDGSSATLDAHSAIAIDFSADKREVTLLAGSALFAAAPRVAGGPAFTVVTADASASALGTRYAVARGGEGTRVTVYEHRVAVQCLACAGSQALVLGPGDGAEVSAAGIVREAARRESEPDWSQGLLAFNDVALPDAAARLSRYTGKYILVLGDAAKSVRVSGTANIGDPKRALELLLAQTKVGITDLPGLLILR</sequence>
<proteinExistence type="predicted"/>
<evidence type="ECO:0000313" key="4">
    <source>
        <dbReference type="Proteomes" id="UP000289465"/>
    </source>
</evidence>
<protein>
    <recommendedName>
        <fullName evidence="5">Protein FecR</fullName>
    </recommendedName>
</protein>
<accession>A0A446C7M5</accession>